<gene>
    <name evidence="2" type="ORF">EV380_2610</name>
</gene>
<proteinExistence type="predicted"/>
<evidence type="ECO:0000313" key="2">
    <source>
        <dbReference type="EMBL" id="RZU63004.1"/>
    </source>
</evidence>
<dbReference type="EMBL" id="SHLA01000001">
    <property type="protein sequence ID" value="RZU63004.1"/>
    <property type="molecule type" value="Genomic_DNA"/>
</dbReference>
<feature type="domain" description="VOC" evidence="1">
    <location>
        <begin position="6"/>
        <end position="122"/>
    </location>
</feature>
<name>A0A4Q8AFJ9_9MICC</name>
<feature type="domain" description="VOC" evidence="1">
    <location>
        <begin position="136"/>
        <end position="250"/>
    </location>
</feature>
<dbReference type="AlphaFoldDB" id="A0A4Q8AFJ9"/>
<dbReference type="InterPro" id="IPR041581">
    <property type="entry name" value="Glyoxalase_6"/>
</dbReference>
<evidence type="ECO:0000313" key="3">
    <source>
        <dbReference type="Proteomes" id="UP000292685"/>
    </source>
</evidence>
<dbReference type="Gene3D" id="3.10.180.10">
    <property type="entry name" value="2,3-Dihydroxybiphenyl 1,2-Dioxygenase, domain 1"/>
    <property type="match status" value="2"/>
</dbReference>
<reference evidence="2 3" key="1">
    <citation type="submission" date="2019-02" db="EMBL/GenBank/DDBJ databases">
        <title>Sequencing the genomes of 1000 actinobacteria strains.</title>
        <authorList>
            <person name="Klenk H.-P."/>
        </authorList>
    </citation>
    <scope>NUCLEOTIDE SEQUENCE [LARGE SCALE GENOMIC DNA]</scope>
    <source>
        <strain evidence="2 3">DSM 17364</strain>
    </source>
</reference>
<dbReference type="InterPro" id="IPR037523">
    <property type="entry name" value="VOC_core"/>
</dbReference>
<dbReference type="PANTHER" id="PTHR33993">
    <property type="entry name" value="GLYOXALASE-RELATED"/>
    <property type="match status" value="1"/>
</dbReference>
<dbReference type="InterPro" id="IPR052164">
    <property type="entry name" value="Anthracycline_SecMetBiosynth"/>
</dbReference>
<dbReference type="InterPro" id="IPR004360">
    <property type="entry name" value="Glyas_Fos-R_dOase_dom"/>
</dbReference>
<dbReference type="OrthoDB" id="9793039at2"/>
<dbReference type="CDD" id="cd07247">
    <property type="entry name" value="SgaA_N_like"/>
    <property type="match status" value="2"/>
</dbReference>
<dbReference type="SUPFAM" id="SSF54593">
    <property type="entry name" value="Glyoxalase/Bleomycin resistance protein/Dihydroxybiphenyl dioxygenase"/>
    <property type="match status" value="2"/>
</dbReference>
<keyword evidence="3" id="KW-1185">Reference proteome</keyword>
<dbReference type="PANTHER" id="PTHR33993:SF10">
    <property type="entry name" value="CONSERVED PROTEIN"/>
    <property type="match status" value="1"/>
</dbReference>
<dbReference type="PROSITE" id="PS51819">
    <property type="entry name" value="VOC"/>
    <property type="match status" value="2"/>
</dbReference>
<dbReference type="InterPro" id="IPR029068">
    <property type="entry name" value="Glyas_Bleomycin-R_OHBP_Dase"/>
</dbReference>
<dbReference type="Pfam" id="PF00903">
    <property type="entry name" value="Glyoxalase"/>
    <property type="match status" value="1"/>
</dbReference>
<dbReference type="Proteomes" id="UP000292685">
    <property type="component" value="Unassembled WGS sequence"/>
</dbReference>
<dbReference type="Pfam" id="PF18029">
    <property type="entry name" value="Glyoxalase_6"/>
    <property type="match status" value="1"/>
</dbReference>
<evidence type="ECO:0000259" key="1">
    <source>
        <dbReference type="PROSITE" id="PS51819"/>
    </source>
</evidence>
<organism evidence="2 3">
    <name type="scientific">Zhihengliuella halotolerans</name>
    <dbReference type="NCBI Taxonomy" id="370736"/>
    <lineage>
        <taxon>Bacteria</taxon>
        <taxon>Bacillati</taxon>
        <taxon>Actinomycetota</taxon>
        <taxon>Actinomycetes</taxon>
        <taxon>Micrococcales</taxon>
        <taxon>Micrococcaceae</taxon>
        <taxon>Zhihengliuella</taxon>
    </lineage>
</organism>
<sequence>MASTGNPVWIDIYFPDPEPCETFYGTLFGWTFEDQGPELGNYRMIRSADGRIIGGASPGIPDNEDAPTDWTVHLSTDDLAKAVNRTTASGGRILFDPMQIGELGRVAIVATPSGASLGIWQAESFDGFEQPLTDGTPVWFEEMSTSFEADRDFYASVFGWENQMMEGGLAYATNWPQDAATAGLCDASEILPSGTEPYWRIYFQVADVDAAMEQVTTLGGTVLDGADDSPFGRLATVADPHGNAFQIIMPPAR</sequence>
<comment type="caution">
    <text evidence="2">The sequence shown here is derived from an EMBL/GenBank/DDBJ whole genome shotgun (WGS) entry which is preliminary data.</text>
</comment>
<dbReference type="RefSeq" id="WP_130451499.1">
    <property type="nucleotide sequence ID" value="NZ_SHLA01000001.1"/>
</dbReference>
<protein>
    <recommendedName>
        <fullName evidence="1">VOC domain-containing protein</fullName>
    </recommendedName>
</protein>
<accession>A0A4Q8AFJ9</accession>